<keyword evidence="3" id="KW-0964">Secreted</keyword>
<dbReference type="InterPro" id="IPR038479">
    <property type="entry name" value="Transthyretin-like_sf"/>
</dbReference>
<feature type="chain" id="PRO_5042241841" description="Transthyretin-like family protein" evidence="5">
    <location>
        <begin position="17"/>
        <end position="145"/>
    </location>
</feature>
<protein>
    <recommendedName>
        <fullName evidence="8">Transthyretin-like family protein</fullName>
    </recommendedName>
</protein>
<dbReference type="GO" id="GO:0009986">
    <property type="term" value="C:cell surface"/>
    <property type="evidence" value="ECO:0007669"/>
    <property type="project" value="InterPro"/>
</dbReference>
<comment type="similarity">
    <text evidence="2">Belongs to the nematode transthyretin-like family.</text>
</comment>
<reference evidence="7" key="1">
    <citation type="submission" date="2024-02" db="UniProtKB">
        <authorList>
            <consortium name="WormBaseParasite"/>
        </authorList>
    </citation>
    <scope>IDENTIFICATION</scope>
</reference>
<dbReference type="PANTHER" id="PTHR21700">
    <property type="entry name" value="TRANSTHYRETIN-LIKE FAMILY PROTEIN-RELATED"/>
    <property type="match status" value="1"/>
</dbReference>
<organism evidence="6 7">
    <name type="scientific">Mesorhabditis belari</name>
    <dbReference type="NCBI Taxonomy" id="2138241"/>
    <lineage>
        <taxon>Eukaryota</taxon>
        <taxon>Metazoa</taxon>
        <taxon>Ecdysozoa</taxon>
        <taxon>Nematoda</taxon>
        <taxon>Chromadorea</taxon>
        <taxon>Rhabditida</taxon>
        <taxon>Rhabditina</taxon>
        <taxon>Rhabditomorpha</taxon>
        <taxon>Rhabditoidea</taxon>
        <taxon>Rhabditidae</taxon>
        <taxon>Mesorhabditinae</taxon>
        <taxon>Mesorhabditis</taxon>
    </lineage>
</organism>
<evidence type="ECO:0000256" key="4">
    <source>
        <dbReference type="ARBA" id="ARBA00022729"/>
    </source>
</evidence>
<name>A0AAF3F4M4_9BILA</name>
<dbReference type="WBParaSite" id="MBELARI_LOCUS21515">
    <property type="protein sequence ID" value="MBELARI_LOCUS21515"/>
    <property type="gene ID" value="MBELARI_LOCUS21515"/>
</dbReference>
<proteinExistence type="inferred from homology"/>
<dbReference type="Pfam" id="PF01060">
    <property type="entry name" value="TTR-52"/>
    <property type="match status" value="1"/>
</dbReference>
<evidence type="ECO:0008006" key="8">
    <source>
        <dbReference type="Google" id="ProtNLM"/>
    </source>
</evidence>
<dbReference type="GO" id="GO:0005576">
    <property type="term" value="C:extracellular region"/>
    <property type="evidence" value="ECO:0007669"/>
    <property type="project" value="UniProtKB-SubCell"/>
</dbReference>
<accession>A0AAF3F4M4</accession>
<dbReference type="Gene3D" id="2.60.40.3330">
    <property type="match status" value="1"/>
</dbReference>
<comment type="subcellular location">
    <subcellularLocation>
        <location evidence="1">Secreted</location>
    </subcellularLocation>
</comment>
<evidence type="ECO:0000256" key="3">
    <source>
        <dbReference type="ARBA" id="ARBA00022525"/>
    </source>
</evidence>
<dbReference type="AlphaFoldDB" id="A0AAF3F4M4"/>
<sequence>MLFLFLLFITVDGSWLHFTSQQSVRAVGRLLCSGKPAVNVSIRLYDDDIFTKDTMQMARSNHLGHFEVEGVDEEITWIDPYIDFYHQCEIDNVIERQQCMRTATVGIPQDYISSSAIIEKTFELGDFELRNLYASGNNQKRCVNY</sequence>
<evidence type="ECO:0000313" key="6">
    <source>
        <dbReference type="Proteomes" id="UP000887575"/>
    </source>
</evidence>
<dbReference type="InterPro" id="IPR001534">
    <property type="entry name" value="Transthyretin-like"/>
</dbReference>
<dbReference type="Proteomes" id="UP000887575">
    <property type="component" value="Unassembled WGS sequence"/>
</dbReference>
<keyword evidence="6" id="KW-1185">Reference proteome</keyword>
<evidence type="ECO:0000256" key="5">
    <source>
        <dbReference type="SAM" id="SignalP"/>
    </source>
</evidence>
<evidence type="ECO:0000256" key="2">
    <source>
        <dbReference type="ARBA" id="ARBA00010112"/>
    </source>
</evidence>
<evidence type="ECO:0000256" key="1">
    <source>
        <dbReference type="ARBA" id="ARBA00004613"/>
    </source>
</evidence>
<evidence type="ECO:0000313" key="7">
    <source>
        <dbReference type="WBParaSite" id="MBELARI_LOCUS21515"/>
    </source>
</evidence>
<feature type="signal peptide" evidence="5">
    <location>
        <begin position="1"/>
        <end position="16"/>
    </location>
</feature>
<keyword evidence="4 5" id="KW-0732">Signal</keyword>